<keyword evidence="2" id="KW-0812">Transmembrane</keyword>
<evidence type="ECO:0008006" key="5">
    <source>
        <dbReference type="Google" id="ProtNLM"/>
    </source>
</evidence>
<dbReference type="InterPro" id="IPR037485">
    <property type="entry name" value="PEX22"/>
</dbReference>
<dbReference type="Proteomes" id="UP000218209">
    <property type="component" value="Unassembled WGS sequence"/>
</dbReference>
<accession>A0A1X6PIE8</accession>
<proteinExistence type="predicted"/>
<dbReference type="AlphaFoldDB" id="A0A1X6PIE8"/>
<feature type="transmembrane region" description="Helical" evidence="2">
    <location>
        <begin position="23"/>
        <end position="41"/>
    </location>
</feature>
<reference evidence="3 4" key="1">
    <citation type="submission" date="2017-03" db="EMBL/GenBank/DDBJ databases">
        <title>WGS assembly of Porphyra umbilicalis.</title>
        <authorList>
            <person name="Brawley S.H."/>
            <person name="Blouin N.A."/>
            <person name="Ficko-Blean E."/>
            <person name="Wheeler G.L."/>
            <person name="Lohr M."/>
            <person name="Goodson H.V."/>
            <person name="Jenkins J.W."/>
            <person name="Blaby-Haas C.E."/>
            <person name="Helliwell K.E."/>
            <person name="Chan C."/>
            <person name="Marriage T."/>
            <person name="Bhattacharya D."/>
            <person name="Klein A.S."/>
            <person name="Badis Y."/>
            <person name="Brodie J."/>
            <person name="Cao Y."/>
            <person name="Collen J."/>
            <person name="Dittami S.M."/>
            <person name="Gachon C.M."/>
            <person name="Green B.R."/>
            <person name="Karpowicz S."/>
            <person name="Kim J.W."/>
            <person name="Kudahl U."/>
            <person name="Lin S."/>
            <person name="Michel G."/>
            <person name="Mittag M."/>
            <person name="Olson B.J."/>
            <person name="Pangilinan J."/>
            <person name="Peng Y."/>
            <person name="Qiu H."/>
            <person name="Shu S."/>
            <person name="Singer J.T."/>
            <person name="Smith A.G."/>
            <person name="Sprecher B.N."/>
            <person name="Wagner V."/>
            <person name="Wang W."/>
            <person name="Wang Z.-Y."/>
            <person name="Yan J."/>
            <person name="Yarish C."/>
            <person name="Zoeuner-Riek S."/>
            <person name="Zhuang Y."/>
            <person name="Zou Y."/>
            <person name="Lindquist E.A."/>
            <person name="Grimwood J."/>
            <person name="Barry K."/>
            <person name="Rokhsar D.S."/>
            <person name="Schmutz J."/>
            <person name="Stiller J.W."/>
            <person name="Grossman A.R."/>
            <person name="Prochnik S.E."/>
        </authorList>
    </citation>
    <scope>NUCLEOTIDE SEQUENCE [LARGE SCALE GENOMIC DNA]</scope>
    <source>
        <strain evidence="3">4086291</strain>
    </source>
</reference>
<dbReference type="GO" id="GO:0007031">
    <property type="term" value="P:peroxisome organization"/>
    <property type="evidence" value="ECO:0007669"/>
    <property type="project" value="InterPro"/>
</dbReference>
<keyword evidence="2" id="KW-1133">Transmembrane helix</keyword>
<gene>
    <name evidence="3" type="ORF">BU14_0052s0081</name>
</gene>
<feature type="compositionally biased region" description="Gly residues" evidence="1">
    <location>
        <begin position="59"/>
        <end position="69"/>
    </location>
</feature>
<sequence length="261" mass="26898">MASLSRAIVMAWAHMRAAWARNASVPVVVIAMAGAALLLLIRDRDRAPNVRRPRVEDVGGTGPGSGGRSGRASGRRSLRDANRPRKLATVRRLTIGSDAEGGALFTLSSAPPIASSASSSLTAPPIGGASAGGGSSAPMRLTLRPEVVPALCTLASTVELYLLTRVSSDEGESEVVSALVDGGVIAAGMNVHKALFCETVEGRVSMVRQLEPQLALDEAPGVVDALGRFVKSVQLLDRTVGDDGVAPPGPGRTTLHALLDD</sequence>
<dbReference type="PANTHER" id="PTHR34126">
    <property type="entry name" value="PEROXISOME BIOGENESIS PROTEIN 22"/>
    <property type="match status" value="1"/>
</dbReference>
<feature type="region of interest" description="Disordered" evidence="1">
    <location>
        <begin position="51"/>
        <end position="83"/>
    </location>
</feature>
<protein>
    <recommendedName>
        <fullName evidence="5">Peroxisome biogenesis protein 22</fullName>
    </recommendedName>
</protein>
<evidence type="ECO:0000256" key="2">
    <source>
        <dbReference type="SAM" id="Phobius"/>
    </source>
</evidence>
<evidence type="ECO:0000313" key="4">
    <source>
        <dbReference type="Proteomes" id="UP000218209"/>
    </source>
</evidence>
<name>A0A1X6PIE8_PORUM</name>
<dbReference type="Pfam" id="PF22978">
    <property type="entry name" value="HAD_Pex22"/>
    <property type="match status" value="1"/>
</dbReference>
<keyword evidence="4" id="KW-1185">Reference proteome</keyword>
<dbReference type="EMBL" id="KV918775">
    <property type="protein sequence ID" value="OSX80468.1"/>
    <property type="molecule type" value="Genomic_DNA"/>
</dbReference>
<evidence type="ECO:0000256" key="1">
    <source>
        <dbReference type="SAM" id="MobiDB-lite"/>
    </source>
</evidence>
<evidence type="ECO:0000313" key="3">
    <source>
        <dbReference type="EMBL" id="OSX80468.1"/>
    </source>
</evidence>
<dbReference type="OrthoDB" id="5951at2759"/>
<dbReference type="PANTHER" id="PTHR34126:SF1">
    <property type="entry name" value="PEROXISOME BIOGENESIS PROTEIN 22"/>
    <property type="match status" value="1"/>
</dbReference>
<organism evidence="3 4">
    <name type="scientific">Porphyra umbilicalis</name>
    <name type="common">Purple laver</name>
    <name type="synonym">Red alga</name>
    <dbReference type="NCBI Taxonomy" id="2786"/>
    <lineage>
        <taxon>Eukaryota</taxon>
        <taxon>Rhodophyta</taxon>
        <taxon>Bangiophyceae</taxon>
        <taxon>Bangiales</taxon>
        <taxon>Bangiaceae</taxon>
        <taxon>Porphyra</taxon>
    </lineage>
</organism>
<keyword evidence="2" id="KW-0472">Membrane</keyword>